<keyword evidence="1" id="KW-0732">Signal</keyword>
<evidence type="ECO:0000256" key="1">
    <source>
        <dbReference type="SAM" id="SignalP"/>
    </source>
</evidence>
<keyword evidence="3" id="KW-1185">Reference proteome</keyword>
<protein>
    <recommendedName>
        <fullName evidence="4">Secreted protein</fullName>
    </recommendedName>
</protein>
<proteinExistence type="predicted"/>
<evidence type="ECO:0000313" key="3">
    <source>
        <dbReference type="Proteomes" id="UP001056384"/>
    </source>
</evidence>
<sequence length="169" mass="18924">MKLLTTILALTAAALVSAWDSWAKDECKKWHPKAYDNINIFCAISNMEVPSAYASTGRYGQSSSRVWISPTPANSCRPAQWVPSSVCYRQFYHICANHQKTRFHGKNLCQMWRIQYGKGAVKPGISDKWPFKAIKVPIKRTFVSDDDDGDDAYGLVEEDGEDVFAPVAA</sequence>
<dbReference type="AlphaFoldDB" id="A0A9Q9AZC0"/>
<evidence type="ECO:0000313" key="2">
    <source>
        <dbReference type="EMBL" id="USW58159.1"/>
    </source>
</evidence>
<dbReference type="OrthoDB" id="3828405at2759"/>
<evidence type="ECO:0008006" key="4">
    <source>
        <dbReference type="Google" id="ProtNLM"/>
    </source>
</evidence>
<gene>
    <name evidence="2" type="ORF">Slin15195_G114780</name>
</gene>
<feature type="signal peptide" evidence="1">
    <location>
        <begin position="1"/>
        <end position="18"/>
    </location>
</feature>
<feature type="chain" id="PRO_5040157810" description="Secreted protein" evidence="1">
    <location>
        <begin position="19"/>
        <end position="169"/>
    </location>
</feature>
<organism evidence="2 3">
    <name type="scientific">Septoria linicola</name>
    <dbReference type="NCBI Taxonomy" id="215465"/>
    <lineage>
        <taxon>Eukaryota</taxon>
        <taxon>Fungi</taxon>
        <taxon>Dikarya</taxon>
        <taxon>Ascomycota</taxon>
        <taxon>Pezizomycotina</taxon>
        <taxon>Dothideomycetes</taxon>
        <taxon>Dothideomycetidae</taxon>
        <taxon>Mycosphaerellales</taxon>
        <taxon>Mycosphaerellaceae</taxon>
        <taxon>Septoria</taxon>
    </lineage>
</organism>
<name>A0A9Q9AZC0_9PEZI</name>
<accession>A0A9Q9AZC0</accession>
<dbReference type="EMBL" id="CP099427">
    <property type="protein sequence ID" value="USW58159.1"/>
    <property type="molecule type" value="Genomic_DNA"/>
</dbReference>
<reference evidence="2" key="1">
    <citation type="submission" date="2022-06" db="EMBL/GenBank/DDBJ databases">
        <title>Complete genome sequences of two strains of the flax pathogen Septoria linicola.</title>
        <authorList>
            <person name="Lapalu N."/>
            <person name="Simon A."/>
            <person name="Demenou B."/>
            <person name="Paumier D."/>
            <person name="Guillot M.-P."/>
            <person name="Gout L."/>
            <person name="Valade R."/>
        </authorList>
    </citation>
    <scope>NUCLEOTIDE SEQUENCE</scope>
    <source>
        <strain evidence="2">SE15195</strain>
    </source>
</reference>
<dbReference type="Proteomes" id="UP001056384">
    <property type="component" value="Chromosome 10"/>
</dbReference>